<proteinExistence type="predicted"/>
<name>A0A1I8M7A2_MUSDO</name>
<dbReference type="KEGG" id="mde:101898212"/>
<gene>
    <name evidence="1" type="primary">101898212</name>
</gene>
<sequence length="136" mass="16137">MSFIKTPEVDMLQVAKSSQNQRKSLRGFAPEVGLSIVDYGRLYDIDQFYIDCQNFRDYYRDPYNKLPRPSEFKRHHGKCGLRTRDKCSELLMLPVNWVRETQPVIYPLNYGRQLSLNEGIKLTGQYDWTSCIKYKR</sequence>
<dbReference type="RefSeq" id="XP_005188369.3">
    <property type="nucleotide sequence ID" value="XM_005188312.4"/>
</dbReference>
<dbReference type="EnsemblMetazoa" id="MDOA001979-RA">
    <property type="protein sequence ID" value="MDOA001979-PA"/>
    <property type="gene ID" value="MDOA001979"/>
</dbReference>
<dbReference type="VEuPathDB" id="VectorBase:MDOA001979"/>
<protein>
    <submittedName>
        <fullName evidence="1">Uncharacterized protein</fullName>
    </submittedName>
</protein>
<organism evidence="1">
    <name type="scientific">Musca domestica</name>
    <name type="common">House fly</name>
    <dbReference type="NCBI Taxonomy" id="7370"/>
    <lineage>
        <taxon>Eukaryota</taxon>
        <taxon>Metazoa</taxon>
        <taxon>Ecdysozoa</taxon>
        <taxon>Arthropoda</taxon>
        <taxon>Hexapoda</taxon>
        <taxon>Insecta</taxon>
        <taxon>Pterygota</taxon>
        <taxon>Neoptera</taxon>
        <taxon>Endopterygota</taxon>
        <taxon>Diptera</taxon>
        <taxon>Brachycera</taxon>
        <taxon>Muscomorpha</taxon>
        <taxon>Muscoidea</taxon>
        <taxon>Muscidae</taxon>
        <taxon>Musca</taxon>
    </lineage>
</organism>
<accession>A0A1I8M7A2</accession>
<dbReference type="VEuPathDB" id="VectorBase:MDOMA2_009422"/>
<evidence type="ECO:0000313" key="1">
    <source>
        <dbReference type="EnsemblMetazoa" id="MDOA001979-PA"/>
    </source>
</evidence>
<reference evidence="1" key="1">
    <citation type="submission" date="2020-05" db="UniProtKB">
        <authorList>
            <consortium name="EnsemblMetazoa"/>
        </authorList>
    </citation>
    <scope>IDENTIFICATION</scope>
    <source>
        <strain evidence="1">Aabys</strain>
    </source>
</reference>
<dbReference type="AlphaFoldDB" id="A0A1I8M7A2"/>
<dbReference type="OrthoDB" id="8181742at2759"/>
<dbReference type="eggNOG" id="ENOG502S9UF">
    <property type="taxonomic scope" value="Eukaryota"/>
</dbReference>
<dbReference type="STRING" id="7370.A0A1I8M7A2"/>